<keyword evidence="5" id="KW-1185">Reference proteome</keyword>
<feature type="domain" description="FAD/NAD(P)-binding" evidence="3">
    <location>
        <begin position="7"/>
        <end position="294"/>
    </location>
</feature>
<dbReference type="Pfam" id="PF07992">
    <property type="entry name" value="Pyr_redox_2"/>
    <property type="match status" value="1"/>
</dbReference>
<dbReference type="InterPro" id="IPR050097">
    <property type="entry name" value="Ferredoxin-NADP_redctase_2"/>
</dbReference>
<sequence length="310" mass="34252">MSDRIWDVIIIGSGPAGATAAIYCARSCLNVLILEKALVGGKLTKTLFIDNYPGYLDRSGFQLSDNLLTQLKGLNVEIKTEEVLNIVESQNSWTIETKKSSFKSRAILIATGMRERKLEIENETEYYSKGVSYCAICEGNLYTGEEVIVVGGGNSALEESIYLTAMASNLKLVHRRREFRGEEILVKQLKGKENVEIHTPYKPKKVLVDGDKVCGLLVTHSETGEEKVISGKAVFIFIGLLPETDFLSSLALKRDERGFILVDHEMRTNLKGIFAAGDVINKELRQIVTAMNDGAIAAIAIKNFIKSIQT</sequence>
<dbReference type="SUPFAM" id="SSF51905">
    <property type="entry name" value="FAD/NAD(P)-binding domain"/>
    <property type="match status" value="1"/>
</dbReference>
<dbReference type="PRINTS" id="PR00368">
    <property type="entry name" value="FADPNR"/>
</dbReference>
<dbReference type="GO" id="GO:0004791">
    <property type="term" value="F:thioredoxin-disulfide reductase (NADPH) activity"/>
    <property type="evidence" value="ECO:0007669"/>
    <property type="project" value="UniProtKB-EC"/>
</dbReference>
<dbReference type="InterPro" id="IPR036188">
    <property type="entry name" value="FAD/NAD-bd_sf"/>
</dbReference>
<dbReference type="Gene3D" id="3.50.50.60">
    <property type="entry name" value="FAD/NAD(P)-binding domain"/>
    <property type="match status" value="2"/>
</dbReference>
<proteinExistence type="predicted"/>
<dbReference type="PRINTS" id="PR00469">
    <property type="entry name" value="PNDRDTASEII"/>
</dbReference>
<dbReference type="Proteomes" id="UP000007484">
    <property type="component" value="Chromosome"/>
</dbReference>
<evidence type="ECO:0000313" key="5">
    <source>
        <dbReference type="Proteomes" id="UP000007484"/>
    </source>
</evidence>
<evidence type="ECO:0000313" key="4">
    <source>
        <dbReference type="EMBL" id="ADX98016.1"/>
    </source>
</evidence>
<dbReference type="HOGENOM" id="CLU_031864_5_3_14"/>
<dbReference type="KEGG" id="mss:MSU_0480"/>
<name>F0QR96_MYCSL</name>
<evidence type="ECO:0000256" key="1">
    <source>
        <dbReference type="ARBA" id="ARBA00022630"/>
    </source>
</evidence>
<gene>
    <name evidence="4" type="primary">trxB</name>
    <name evidence="4" type="ordered locus">MSU_0480</name>
</gene>
<dbReference type="AlphaFoldDB" id="F0QR96"/>
<evidence type="ECO:0000259" key="3">
    <source>
        <dbReference type="Pfam" id="PF07992"/>
    </source>
</evidence>
<accession>F0QR96</accession>
<keyword evidence="1" id="KW-0285">Flavoprotein</keyword>
<evidence type="ECO:0000256" key="2">
    <source>
        <dbReference type="ARBA" id="ARBA00023002"/>
    </source>
</evidence>
<reference evidence="4 5" key="1">
    <citation type="journal article" date="2011" name="J. Bacteriol.">
        <title>Complete genome sequences of two hemotropic Mycoplasmas, Mycoplasma haemofelis strain Ohio2 and Mycoplasma suis strain Illinois.</title>
        <authorList>
            <person name="Messick J.B."/>
            <person name="Santos A.P."/>
            <person name="Guimaraes A.M."/>
        </authorList>
    </citation>
    <scope>NUCLEOTIDE SEQUENCE [LARGE SCALE GENOMIC DNA]</scope>
    <source>
        <strain evidence="4 5">Illinois</strain>
    </source>
</reference>
<organism evidence="4 5">
    <name type="scientific">Mycoplasma suis (strain Illinois)</name>
    <dbReference type="NCBI Taxonomy" id="768700"/>
    <lineage>
        <taxon>Bacteria</taxon>
        <taxon>Bacillati</taxon>
        <taxon>Mycoplasmatota</taxon>
        <taxon>Mollicutes</taxon>
        <taxon>Mycoplasmataceae</taxon>
        <taxon>Mycoplasma</taxon>
    </lineage>
</organism>
<dbReference type="PANTHER" id="PTHR48105">
    <property type="entry name" value="THIOREDOXIN REDUCTASE 1-RELATED-RELATED"/>
    <property type="match status" value="1"/>
</dbReference>
<dbReference type="STRING" id="768700.MSU_0480"/>
<dbReference type="InterPro" id="IPR023753">
    <property type="entry name" value="FAD/NAD-binding_dom"/>
</dbReference>
<keyword evidence="2 4" id="KW-0560">Oxidoreductase</keyword>
<dbReference type="EMBL" id="CP002525">
    <property type="protein sequence ID" value="ADX98016.1"/>
    <property type="molecule type" value="Genomic_DNA"/>
</dbReference>
<dbReference type="RefSeq" id="WP_013609887.1">
    <property type="nucleotide sequence ID" value="NC_015155.1"/>
</dbReference>
<protein>
    <submittedName>
        <fullName evidence="4">Thioredoxin reductase</fullName>
        <ecNumber evidence="4">1.8.1.9</ecNumber>
    </submittedName>
</protein>
<dbReference type="EC" id="1.8.1.9" evidence="4"/>